<dbReference type="VEuPathDB" id="PlasmoDB:PCYB_002590"/>
<accession>K6V2N3</accession>
<gene>
    <name evidence="1" type="ORF">PCYB_002590</name>
</gene>
<evidence type="ECO:0000313" key="2">
    <source>
        <dbReference type="Proteomes" id="UP000006319"/>
    </source>
</evidence>
<dbReference type="Pfam" id="PF05795">
    <property type="entry name" value="Plasmodium_Vir"/>
    <property type="match status" value="1"/>
</dbReference>
<sequence length="244" mass="29608">MAHETFEESKILSEIELSYLPSQKFYNEIKIEHKDLTNYSTHCDSIKLKDYEEEVKGICKKYLRYLEKSPLWYISNSEFDVCKLLNYWIYDTLTNIFGDKNTSERIGFAFSTLQYIWEYTVNNRYIRTYYKNCKPDYDIVKHPDWKKRKELYEYYVDYTTIKGISDINMSIVIVKFQLIGMKNTNILQKVNHYIQKRNQGLGLVKIVLDCYIWHIIFRMKCQPLKHPDLEQKLLIQFLVQHQFY</sequence>
<dbReference type="AlphaFoldDB" id="K6V2N3"/>
<evidence type="ECO:0008006" key="3">
    <source>
        <dbReference type="Google" id="ProtNLM"/>
    </source>
</evidence>
<keyword evidence="2" id="KW-1185">Reference proteome</keyword>
<dbReference type="RefSeq" id="XP_004227728.1">
    <property type="nucleotide sequence ID" value="XM_004227680.1"/>
</dbReference>
<dbReference type="OrthoDB" id="381111at2759"/>
<dbReference type="GeneID" id="14696052"/>
<dbReference type="Proteomes" id="UP000006319">
    <property type="component" value="Unassembled WGS sequence"/>
</dbReference>
<protein>
    <recommendedName>
        <fullName evidence="3">CYIR protein</fullName>
    </recommendedName>
</protein>
<reference evidence="1 2" key="1">
    <citation type="journal article" date="2012" name="Nat. Genet.">
        <title>Plasmodium cynomolgi genome sequences provide insight into Plasmodium vivax and the monkey malaria clade.</title>
        <authorList>
            <person name="Tachibana S."/>
            <person name="Sullivan S.A."/>
            <person name="Kawai S."/>
            <person name="Nakamura S."/>
            <person name="Kim H.R."/>
            <person name="Goto N."/>
            <person name="Arisue N."/>
            <person name="Palacpac N.M.Q."/>
            <person name="Honma H."/>
            <person name="Yagi M."/>
            <person name="Tougan T."/>
            <person name="Katakai Y."/>
            <person name="Kaneko O."/>
            <person name="Mita T."/>
            <person name="Kita K."/>
            <person name="Yasutomi Y."/>
            <person name="Sutton P.L."/>
            <person name="Shakhbatyan R."/>
            <person name="Horii T."/>
            <person name="Yasunaga T."/>
            <person name="Barnwell J.W."/>
            <person name="Escalante A.A."/>
            <person name="Carlton J.M."/>
            <person name="Tanabe K."/>
        </authorList>
    </citation>
    <scope>NUCLEOTIDE SEQUENCE [LARGE SCALE GENOMIC DNA]</scope>
    <source>
        <strain evidence="1 2">B</strain>
    </source>
</reference>
<dbReference type="EMBL" id="DF157244">
    <property type="protein sequence ID" value="GAB69510.1"/>
    <property type="molecule type" value="Genomic_DNA"/>
</dbReference>
<proteinExistence type="predicted"/>
<evidence type="ECO:0000313" key="1">
    <source>
        <dbReference type="EMBL" id="GAB69510.1"/>
    </source>
</evidence>
<dbReference type="KEGG" id="pcy:PCYB_002590"/>
<dbReference type="PhylomeDB" id="K6V2N3"/>
<dbReference type="InterPro" id="IPR008780">
    <property type="entry name" value="Plasmodium_Vir"/>
</dbReference>
<organism evidence="1 2">
    <name type="scientific">Plasmodium cynomolgi (strain B)</name>
    <dbReference type="NCBI Taxonomy" id="1120755"/>
    <lineage>
        <taxon>Eukaryota</taxon>
        <taxon>Sar</taxon>
        <taxon>Alveolata</taxon>
        <taxon>Apicomplexa</taxon>
        <taxon>Aconoidasida</taxon>
        <taxon>Haemosporida</taxon>
        <taxon>Plasmodiidae</taxon>
        <taxon>Plasmodium</taxon>
        <taxon>Plasmodium (Plasmodium)</taxon>
    </lineage>
</organism>
<name>K6V2N3_PLACD</name>